<reference evidence="3" key="1">
    <citation type="submission" date="2016-10" db="EMBL/GenBank/DDBJ databases">
        <authorList>
            <person name="Varghese N."/>
            <person name="Submissions S."/>
        </authorList>
    </citation>
    <scope>NUCLEOTIDE SEQUENCE [LARGE SCALE GENOMIC DNA]</scope>
    <source>
        <strain evidence="3">CGMCC 4.6856</strain>
    </source>
</reference>
<dbReference type="PANTHER" id="PTHR43283:SF7">
    <property type="entry name" value="BETA-LACTAMASE-RELATED DOMAIN-CONTAINING PROTEIN"/>
    <property type="match status" value="1"/>
</dbReference>
<sequence length="461" mass="49397">MDQPDPTALPVARPSEVALDAAGVTAFLDAVEATDDLELHSLALVRHGRVCAQGWWDPYVPDDKTLLYSLSKSFTSTALGFAVAEGRLALTDRVVDRLAPRGEVGSRTAALTLADLAAMATGHHADTLERANAADPDDLARGFLTLEPESDPGSVFAYNNPSTHTLGAVVQEVTGQTLTDYLRPRLFEPLGVEPGWWDQHPEGRDIGFTGFHLTTGALARFGQLYLADGAYAGHQVLPEGWAGLALAEHTPNPAEPNPDWRQGYGFQFWRGRHGTVRGDGAFGQFVVLMPEQDAVLVLTGATENMQGVLDAAWAHLLPAFDRPASATAEAELADRLDRSALVTDRGLRAAASSDLEVLGVEETADGWLLRLAEDGRELGVEVGREVWRRSDVAVADGWGALVAARGHLEGADGSGTLVADLVLVESPHRLRVRTGPGGSEVVWHTAPLGHGRLRRLATPRR</sequence>
<evidence type="ECO:0000313" key="2">
    <source>
        <dbReference type="EMBL" id="SEQ11854.1"/>
    </source>
</evidence>
<keyword evidence="3" id="KW-1185">Reference proteome</keyword>
<dbReference type="InterPro" id="IPR050789">
    <property type="entry name" value="Diverse_Enzym_Activities"/>
</dbReference>
<dbReference type="Gene3D" id="3.40.710.10">
    <property type="entry name" value="DD-peptidase/beta-lactamase superfamily"/>
    <property type="match status" value="1"/>
</dbReference>
<dbReference type="SUPFAM" id="SSF56601">
    <property type="entry name" value="beta-lactamase/transpeptidase-like"/>
    <property type="match status" value="1"/>
</dbReference>
<evidence type="ECO:0000259" key="1">
    <source>
        <dbReference type="Pfam" id="PF00144"/>
    </source>
</evidence>
<dbReference type="PANTHER" id="PTHR43283">
    <property type="entry name" value="BETA-LACTAMASE-RELATED"/>
    <property type="match status" value="1"/>
</dbReference>
<dbReference type="Pfam" id="PF00144">
    <property type="entry name" value="Beta-lactamase"/>
    <property type="match status" value="1"/>
</dbReference>
<dbReference type="AlphaFoldDB" id="A0A1H9DEF9"/>
<protein>
    <submittedName>
        <fullName evidence="2">CubicO group peptidase, beta-lactamase class C family</fullName>
    </submittedName>
</protein>
<accession>A0A1H9DEF9</accession>
<dbReference type="RefSeq" id="WP_091178363.1">
    <property type="nucleotide sequence ID" value="NZ_FOFA01000002.1"/>
</dbReference>
<dbReference type="InterPro" id="IPR012338">
    <property type="entry name" value="Beta-lactam/transpept-like"/>
</dbReference>
<dbReference type="Proteomes" id="UP000198504">
    <property type="component" value="Unassembled WGS sequence"/>
</dbReference>
<dbReference type="STRING" id="1036181.SAMN05421756_102515"/>
<organism evidence="2 3">
    <name type="scientific">Microlunatus flavus</name>
    <dbReference type="NCBI Taxonomy" id="1036181"/>
    <lineage>
        <taxon>Bacteria</taxon>
        <taxon>Bacillati</taxon>
        <taxon>Actinomycetota</taxon>
        <taxon>Actinomycetes</taxon>
        <taxon>Propionibacteriales</taxon>
        <taxon>Propionibacteriaceae</taxon>
        <taxon>Microlunatus</taxon>
    </lineage>
</organism>
<dbReference type="InterPro" id="IPR001466">
    <property type="entry name" value="Beta-lactam-related"/>
</dbReference>
<feature type="domain" description="Beta-lactamase-related" evidence="1">
    <location>
        <begin position="41"/>
        <end position="300"/>
    </location>
</feature>
<evidence type="ECO:0000313" key="3">
    <source>
        <dbReference type="Proteomes" id="UP000198504"/>
    </source>
</evidence>
<name>A0A1H9DEF9_9ACTN</name>
<gene>
    <name evidence="2" type="ORF">SAMN05421756_102515</name>
</gene>
<dbReference type="EMBL" id="FOFA01000002">
    <property type="protein sequence ID" value="SEQ11854.1"/>
    <property type="molecule type" value="Genomic_DNA"/>
</dbReference>
<dbReference type="OrthoDB" id="9773047at2"/>
<proteinExistence type="predicted"/>